<evidence type="ECO:0000256" key="1">
    <source>
        <dbReference type="SAM" id="MobiDB-lite"/>
    </source>
</evidence>
<evidence type="ECO:0000313" key="2">
    <source>
        <dbReference type="EMBL" id="KAJ4448494.1"/>
    </source>
</evidence>
<organism evidence="2 3">
    <name type="scientific">Periplaneta americana</name>
    <name type="common">American cockroach</name>
    <name type="synonym">Blatta americana</name>
    <dbReference type="NCBI Taxonomy" id="6978"/>
    <lineage>
        <taxon>Eukaryota</taxon>
        <taxon>Metazoa</taxon>
        <taxon>Ecdysozoa</taxon>
        <taxon>Arthropoda</taxon>
        <taxon>Hexapoda</taxon>
        <taxon>Insecta</taxon>
        <taxon>Pterygota</taxon>
        <taxon>Neoptera</taxon>
        <taxon>Polyneoptera</taxon>
        <taxon>Dictyoptera</taxon>
        <taxon>Blattodea</taxon>
        <taxon>Blattoidea</taxon>
        <taxon>Blattidae</taxon>
        <taxon>Blattinae</taxon>
        <taxon>Periplaneta</taxon>
    </lineage>
</organism>
<keyword evidence="3" id="KW-1185">Reference proteome</keyword>
<dbReference type="EMBL" id="JAJSOF020000005">
    <property type="protein sequence ID" value="KAJ4448494.1"/>
    <property type="molecule type" value="Genomic_DNA"/>
</dbReference>
<protein>
    <submittedName>
        <fullName evidence="2">Uncharacterized protein</fullName>
    </submittedName>
</protein>
<evidence type="ECO:0000313" key="3">
    <source>
        <dbReference type="Proteomes" id="UP001148838"/>
    </source>
</evidence>
<sequence length="298" mass="34737">MDFSPTFIDLYDVVQRAATRGTQELELKLRRFCPAPGGEKPIAGNEFQSSGRAIVKEDEFEEVRCDGIVSIVSLRIVFRLWWEERKDRSDNSERSAKGTKKEEEEIVVSDQRNQETWSLTLREEHRLRVFENKVVRKIFGAKRDEVTEEWRKLHNTELHALYSSPDIIRNIKSRRLTWTDFAVELVCAVYQQYQQAQLQVVFQAGKSFSLDYDHAGHLSPGSEVAHEFNHRWSPYNSALNRKEFRHTPTRKLRNLTVFYGIIATSMEPSQFEEEYHLTAAALGDDSDNDDDDDDDTER</sequence>
<proteinExistence type="predicted"/>
<gene>
    <name evidence="2" type="ORF">ANN_10510</name>
</gene>
<feature type="region of interest" description="Disordered" evidence="1">
    <location>
        <begin position="277"/>
        <end position="298"/>
    </location>
</feature>
<feature type="compositionally biased region" description="Acidic residues" evidence="1">
    <location>
        <begin position="284"/>
        <end position="298"/>
    </location>
</feature>
<reference evidence="2 3" key="1">
    <citation type="journal article" date="2022" name="Allergy">
        <title>Genome assembly and annotation of Periplaneta americana reveal a comprehensive cockroach allergen profile.</title>
        <authorList>
            <person name="Wang L."/>
            <person name="Xiong Q."/>
            <person name="Saelim N."/>
            <person name="Wang L."/>
            <person name="Nong W."/>
            <person name="Wan A.T."/>
            <person name="Shi M."/>
            <person name="Liu X."/>
            <person name="Cao Q."/>
            <person name="Hui J.H.L."/>
            <person name="Sookrung N."/>
            <person name="Leung T.F."/>
            <person name="Tungtrongchitr A."/>
            <person name="Tsui S.K.W."/>
        </authorList>
    </citation>
    <scope>NUCLEOTIDE SEQUENCE [LARGE SCALE GENOMIC DNA]</scope>
    <source>
        <strain evidence="2">PWHHKU_190912</strain>
    </source>
</reference>
<accession>A0ABQ8TP78</accession>
<comment type="caution">
    <text evidence="2">The sequence shown here is derived from an EMBL/GenBank/DDBJ whole genome shotgun (WGS) entry which is preliminary data.</text>
</comment>
<name>A0ABQ8TP78_PERAM</name>
<dbReference type="Proteomes" id="UP001148838">
    <property type="component" value="Unassembled WGS sequence"/>
</dbReference>